<dbReference type="Proteomes" id="UP000261620">
    <property type="component" value="Unplaced"/>
</dbReference>
<comment type="similarity">
    <text evidence="10">Belongs to the KAE1 / TsaD family.</text>
</comment>
<dbReference type="CDD" id="cd24134">
    <property type="entry name" value="ASKHA_NBD_OSGEPL1_QRI7_euk"/>
    <property type="match status" value="1"/>
</dbReference>
<dbReference type="GO" id="GO:0005739">
    <property type="term" value="C:mitochondrion"/>
    <property type="evidence" value="ECO:0007669"/>
    <property type="project" value="UniProtKB-SubCell"/>
</dbReference>
<evidence type="ECO:0000256" key="9">
    <source>
        <dbReference type="ARBA" id="ARBA00048117"/>
    </source>
</evidence>
<comment type="function">
    <text evidence="10">Required for the formation of a threonylcarbamoyl group on adenosine at position 37 (t(6)A37) in mitochondrial tRNAs that read codons beginning with adenine. Probably involved in the transfer of the threonylcarbamoyl moiety of threonylcarbamoyl-AMP (TC-AMP) to the N6 group of A37. Involved in mitochondrial genome maintenance.</text>
</comment>
<keyword evidence="5 10" id="KW-0479">Metal-binding</keyword>
<organism evidence="12 13">
    <name type="scientific">Mola mola</name>
    <name type="common">Ocean sunfish</name>
    <name type="synonym">Tetraodon mola</name>
    <dbReference type="NCBI Taxonomy" id="94237"/>
    <lineage>
        <taxon>Eukaryota</taxon>
        <taxon>Metazoa</taxon>
        <taxon>Chordata</taxon>
        <taxon>Craniata</taxon>
        <taxon>Vertebrata</taxon>
        <taxon>Euteleostomi</taxon>
        <taxon>Actinopterygii</taxon>
        <taxon>Neopterygii</taxon>
        <taxon>Teleostei</taxon>
        <taxon>Neoteleostei</taxon>
        <taxon>Acanthomorphata</taxon>
        <taxon>Eupercaria</taxon>
        <taxon>Tetraodontiformes</taxon>
        <taxon>Molidae</taxon>
        <taxon>Mola</taxon>
    </lineage>
</organism>
<keyword evidence="6" id="KW-0809">Transit peptide</keyword>
<comment type="subcellular location">
    <subcellularLocation>
        <location evidence="1 10">Mitochondrion</location>
    </subcellularLocation>
</comment>
<evidence type="ECO:0000256" key="2">
    <source>
        <dbReference type="ARBA" id="ARBA00012156"/>
    </source>
</evidence>
<dbReference type="EC" id="2.3.1.234" evidence="2"/>
<dbReference type="InterPro" id="IPR043129">
    <property type="entry name" value="ATPase_NBD"/>
</dbReference>
<proteinExistence type="inferred from homology"/>
<dbReference type="InterPro" id="IPR017861">
    <property type="entry name" value="KAE1/TsaD"/>
</dbReference>
<name>A0A3Q4BUS9_MOLML</name>
<dbReference type="PANTHER" id="PTHR11735">
    <property type="entry name" value="TRNA N6-ADENOSINE THREONYLCARBAMOYLTRANSFERASE"/>
    <property type="match status" value="1"/>
</dbReference>
<reference evidence="12" key="1">
    <citation type="submission" date="2025-08" db="UniProtKB">
        <authorList>
            <consortium name="Ensembl"/>
        </authorList>
    </citation>
    <scope>IDENTIFICATION</scope>
</reference>
<evidence type="ECO:0000256" key="8">
    <source>
        <dbReference type="ARBA" id="ARBA00023315"/>
    </source>
</evidence>
<evidence type="ECO:0000256" key="6">
    <source>
        <dbReference type="ARBA" id="ARBA00022946"/>
    </source>
</evidence>
<evidence type="ECO:0000256" key="10">
    <source>
        <dbReference type="HAMAP-Rule" id="MF_03179"/>
    </source>
</evidence>
<evidence type="ECO:0000313" key="12">
    <source>
        <dbReference type="Ensembl" id="ENSMMOP00000025497.1"/>
    </source>
</evidence>
<evidence type="ECO:0000256" key="1">
    <source>
        <dbReference type="ARBA" id="ARBA00004173"/>
    </source>
</evidence>
<evidence type="ECO:0000256" key="4">
    <source>
        <dbReference type="ARBA" id="ARBA00022694"/>
    </source>
</evidence>
<reference evidence="12" key="2">
    <citation type="submission" date="2025-09" db="UniProtKB">
        <authorList>
            <consortium name="Ensembl"/>
        </authorList>
    </citation>
    <scope>IDENTIFICATION</scope>
</reference>
<dbReference type="Gene3D" id="3.30.420.40">
    <property type="match status" value="2"/>
</dbReference>
<dbReference type="OMA" id="NAAMIGC"/>
<keyword evidence="13" id="KW-1185">Reference proteome</keyword>
<dbReference type="GO" id="GO:0002949">
    <property type="term" value="P:tRNA threonylcarbamoyladenosine modification"/>
    <property type="evidence" value="ECO:0007669"/>
    <property type="project" value="UniProtKB-UniRule"/>
</dbReference>
<feature type="domain" description="Gcp-like" evidence="11">
    <location>
        <begin position="56"/>
        <end position="362"/>
    </location>
</feature>
<dbReference type="NCBIfam" id="TIGR00329">
    <property type="entry name" value="gcp_kae1"/>
    <property type="match status" value="1"/>
</dbReference>
<evidence type="ECO:0000259" key="11">
    <source>
        <dbReference type="Pfam" id="PF00814"/>
    </source>
</evidence>
<dbReference type="FunFam" id="3.30.420.40:FF:000106">
    <property type="entry name" value="Probable tRNA N6-adenosine threonylcarbamoyltransferase, mitochondrial"/>
    <property type="match status" value="1"/>
</dbReference>
<keyword evidence="8 10" id="KW-0012">Acyltransferase</keyword>
<sequence length="413" mass="44504">MTFMTVFPAKVNILHRLLQVRQMALSSGKAALSRLVLGIETSCDETGAAVVDEAGEILGESLCSQKDVHLRTGGIIPTVAQQLHRENIERVVREALERSGVDPGRLSAVATTVKPGLALSLGVGLEFSRRFVRQHGKPFIPIHHMEAHALTIRMLQPVAFPFLVLLVSGGHSLLAVARGVDDFLLLGHTLDEAPGDTLDKVARRLSLTKHPQCSELSGGQAIELLAKLGDRRRFKFTTPMGQTHDCCFSFAGLRNQVTMTILKKEAEEGVKQGTLLSCVNDIAAATQHTVACHLAKRAHRAILFCKANGLLPSGSPTLVLSGGVASNQYIRKALSIITETTGLQLLCPPAKFCTDNGVMIAWNGVERLREGRGVLPPHVDVSYEPKAPLGVDMTAEVRAAAVRLPAVKMMIPN</sequence>
<dbReference type="SUPFAM" id="SSF53067">
    <property type="entry name" value="Actin-like ATPase domain"/>
    <property type="match status" value="2"/>
</dbReference>
<evidence type="ECO:0000256" key="5">
    <source>
        <dbReference type="ARBA" id="ARBA00022723"/>
    </source>
</evidence>
<dbReference type="PANTHER" id="PTHR11735:SF6">
    <property type="entry name" value="TRNA N6-ADENOSINE THREONYLCARBAMOYLTRANSFERASE, MITOCHONDRIAL"/>
    <property type="match status" value="1"/>
</dbReference>
<dbReference type="Pfam" id="PF00814">
    <property type="entry name" value="TsaD"/>
    <property type="match status" value="1"/>
</dbReference>
<dbReference type="GO" id="GO:0061711">
    <property type="term" value="F:tRNA N(6)-L-threonylcarbamoyladenine synthase activity"/>
    <property type="evidence" value="ECO:0007669"/>
    <property type="project" value="UniProtKB-EC"/>
</dbReference>
<dbReference type="Ensembl" id="ENSMMOT00000025930.1">
    <property type="protein sequence ID" value="ENSMMOP00000025497.1"/>
    <property type="gene ID" value="ENSMMOG00000019354.1"/>
</dbReference>
<dbReference type="InterPro" id="IPR022450">
    <property type="entry name" value="TsaD"/>
</dbReference>
<dbReference type="AlphaFoldDB" id="A0A3Q4BUS9"/>
<keyword evidence="7 10" id="KW-0496">Mitochondrion</keyword>
<dbReference type="PRINTS" id="PR00789">
    <property type="entry name" value="OSIALOPTASE"/>
</dbReference>
<dbReference type="InterPro" id="IPR000905">
    <property type="entry name" value="Gcp-like_dom"/>
</dbReference>
<comment type="cofactor">
    <cofactor evidence="10">
        <name>a divalent metal cation</name>
        <dbReference type="ChEBI" id="CHEBI:60240"/>
    </cofactor>
    <text evidence="10">Binds 1 divalent metal cation per subunit.</text>
</comment>
<dbReference type="HAMAP" id="MF_01445">
    <property type="entry name" value="TsaD"/>
    <property type="match status" value="1"/>
</dbReference>
<evidence type="ECO:0000256" key="7">
    <source>
        <dbReference type="ARBA" id="ARBA00023128"/>
    </source>
</evidence>
<protein>
    <recommendedName>
        <fullName evidence="2">N(6)-L-threonylcarbamoyladenine synthase</fullName>
        <ecNumber evidence="2">2.3.1.234</ecNumber>
    </recommendedName>
</protein>
<evidence type="ECO:0000256" key="3">
    <source>
        <dbReference type="ARBA" id="ARBA00022679"/>
    </source>
</evidence>
<dbReference type="STRING" id="94237.ENSMMOP00000025497"/>
<comment type="catalytic activity">
    <reaction evidence="9 10">
        <text>L-threonylcarbamoyladenylate + adenosine(37) in tRNA = N(6)-L-threonylcarbamoyladenosine(37) in tRNA + AMP + H(+)</text>
        <dbReference type="Rhea" id="RHEA:37059"/>
        <dbReference type="Rhea" id="RHEA-COMP:10162"/>
        <dbReference type="Rhea" id="RHEA-COMP:10163"/>
        <dbReference type="ChEBI" id="CHEBI:15378"/>
        <dbReference type="ChEBI" id="CHEBI:73682"/>
        <dbReference type="ChEBI" id="CHEBI:74411"/>
        <dbReference type="ChEBI" id="CHEBI:74418"/>
        <dbReference type="ChEBI" id="CHEBI:456215"/>
        <dbReference type="EC" id="2.3.1.234"/>
    </reaction>
</comment>
<dbReference type="GO" id="GO:0046872">
    <property type="term" value="F:metal ion binding"/>
    <property type="evidence" value="ECO:0007669"/>
    <property type="project" value="UniProtKB-KW"/>
</dbReference>
<keyword evidence="3 10" id="KW-0808">Transferase</keyword>
<accession>A0A3Q4BUS9</accession>
<evidence type="ECO:0000313" key="13">
    <source>
        <dbReference type="Proteomes" id="UP000261620"/>
    </source>
</evidence>
<keyword evidence="4 10" id="KW-0819">tRNA processing</keyword>